<dbReference type="Proteomes" id="UP000789405">
    <property type="component" value="Unassembled WGS sequence"/>
</dbReference>
<sequence length="44" mass="5345">NKYWANCAIPILWESPFKINDVYNIFPKVIQIYRTFVQAKDFHI</sequence>
<proteinExistence type="predicted"/>
<feature type="non-terminal residue" evidence="1">
    <location>
        <position position="44"/>
    </location>
</feature>
<evidence type="ECO:0000313" key="1">
    <source>
        <dbReference type="EMBL" id="CAG8808821.1"/>
    </source>
</evidence>
<name>A0A9N9K2X6_9GLOM</name>
<evidence type="ECO:0000313" key="2">
    <source>
        <dbReference type="Proteomes" id="UP000789405"/>
    </source>
</evidence>
<dbReference type="EMBL" id="CAJVPY010044260">
    <property type="protein sequence ID" value="CAG8808821.1"/>
    <property type="molecule type" value="Genomic_DNA"/>
</dbReference>
<accession>A0A9N9K2X6</accession>
<keyword evidence="2" id="KW-1185">Reference proteome</keyword>
<feature type="non-terminal residue" evidence="1">
    <location>
        <position position="1"/>
    </location>
</feature>
<dbReference type="OrthoDB" id="2419667at2759"/>
<organism evidence="1 2">
    <name type="scientific">Dentiscutata erythropus</name>
    <dbReference type="NCBI Taxonomy" id="1348616"/>
    <lineage>
        <taxon>Eukaryota</taxon>
        <taxon>Fungi</taxon>
        <taxon>Fungi incertae sedis</taxon>
        <taxon>Mucoromycota</taxon>
        <taxon>Glomeromycotina</taxon>
        <taxon>Glomeromycetes</taxon>
        <taxon>Diversisporales</taxon>
        <taxon>Gigasporaceae</taxon>
        <taxon>Dentiscutata</taxon>
    </lineage>
</organism>
<protein>
    <submittedName>
        <fullName evidence="1">13967_t:CDS:1</fullName>
    </submittedName>
</protein>
<dbReference type="AlphaFoldDB" id="A0A9N9K2X6"/>
<gene>
    <name evidence="1" type="ORF">DERYTH_LOCUS24967</name>
</gene>
<reference evidence="1" key="1">
    <citation type="submission" date="2021-06" db="EMBL/GenBank/DDBJ databases">
        <authorList>
            <person name="Kallberg Y."/>
            <person name="Tangrot J."/>
            <person name="Rosling A."/>
        </authorList>
    </citation>
    <scope>NUCLEOTIDE SEQUENCE</scope>
    <source>
        <strain evidence="1">MA453B</strain>
    </source>
</reference>
<comment type="caution">
    <text evidence="1">The sequence shown here is derived from an EMBL/GenBank/DDBJ whole genome shotgun (WGS) entry which is preliminary data.</text>
</comment>